<dbReference type="CDD" id="cd01638">
    <property type="entry name" value="CysQ"/>
    <property type="match status" value="1"/>
</dbReference>
<dbReference type="EMBL" id="QFXE01000008">
    <property type="protein sequence ID" value="RDH86658.1"/>
    <property type="molecule type" value="Genomic_DNA"/>
</dbReference>
<dbReference type="GO" id="GO:0000287">
    <property type="term" value="F:magnesium ion binding"/>
    <property type="evidence" value="ECO:0007669"/>
    <property type="project" value="UniProtKB-UniRule"/>
</dbReference>
<feature type="binding site" evidence="10">
    <location>
        <position position="87"/>
    </location>
    <ligand>
        <name>Mg(2+)</name>
        <dbReference type="ChEBI" id="CHEBI:18420"/>
        <label>1</label>
        <note>catalytic</note>
    </ligand>
</feature>
<feature type="binding site" evidence="10">
    <location>
        <position position="89"/>
    </location>
    <ligand>
        <name>Mg(2+)</name>
        <dbReference type="ChEBI" id="CHEBI:18420"/>
        <label>1</label>
        <note>catalytic</note>
    </ligand>
</feature>
<feature type="binding site" evidence="9">
    <location>
        <position position="67"/>
    </location>
    <ligand>
        <name>substrate</name>
    </ligand>
</feature>
<dbReference type="FunFam" id="3.40.190.80:FF:000005">
    <property type="entry name" value="3'(2'),5'-bisphosphate nucleotidase CysQ"/>
    <property type="match status" value="1"/>
</dbReference>
<feature type="binding site" evidence="9">
    <location>
        <position position="213"/>
    </location>
    <ligand>
        <name>Mg(2+)</name>
        <dbReference type="ChEBI" id="CHEBI:18420"/>
        <label>2</label>
    </ligand>
</feature>
<reference evidence="11 12" key="1">
    <citation type="journal article" date="2018" name="ISME J.">
        <title>Endosymbiont genomes yield clues of tubeworm success.</title>
        <authorList>
            <person name="Li Y."/>
            <person name="Liles M.R."/>
            <person name="Halanych K.M."/>
        </authorList>
    </citation>
    <scope>NUCLEOTIDE SEQUENCE [LARGE SCALE GENOMIC DNA]</scope>
    <source>
        <strain evidence="11">A1462</strain>
    </source>
</reference>
<feature type="binding site" evidence="9">
    <location>
        <position position="213"/>
    </location>
    <ligand>
        <name>substrate</name>
    </ligand>
</feature>
<dbReference type="GO" id="GO:0050427">
    <property type="term" value="P:3'-phosphoadenosine 5'-phosphosulfate metabolic process"/>
    <property type="evidence" value="ECO:0007669"/>
    <property type="project" value="TreeGrafter"/>
</dbReference>
<dbReference type="AlphaFoldDB" id="A0A370DP84"/>
<dbReference type="Gene3D" id="3.40.190.80">
    <property type="match status" value="1"/>
</dbReference>
<evidence type="ECO:0000256" key="10">
    <source>
        <dbReference type="PIRSR" id="PIRSR600760-2"/>
    </source>
</evidence>
<dbReference type="Pfam" id="PF00459">
    <property type="entry name" value="Inositol_P"/>
    <property type="match status" value="1"/>
</dbReference>
<comment type="similarity">
    <text evidence="2 9">Belongs to the inositol monophosphatase superfamily. CysQ family.</text>
</comment>
<dbReference type="PANTHER" id="PTHR43028">
    <property type="entry name" value="3'(2'),5'-BISPHOSPHATE NUCLEOTIDASE 1"/>
    <property type="match status" value="1"/>
</dbReference>
<comment type="cofactor">
    <cofactor evidence="9 10">
        <name>Mg(2+)</name>
        <dbReference type="ChEBI" id="CHEBI:18420"/>
    </cofactor>
</comment>
<protein>
    <recommendedName>
        <fullName evidence="9">3'(2'),5'-bisphosphate nucleotidase CysQ</fullName>
        <ecNumber evidence="9">3.1.3.7</ecNumber>
    </recommendedName>
    <alternativeName>
        <fullName evidence="9">3'(2'),5-bisphosphonucleoside 3'(2')-phosphohydrolase</fullName>
    </alternativeName>
    <alternativeName>
        <fullName evidence="9">3'-phosphoadenosine 5'-phosphate phosphatase</fullName>
        <shortName evidence="9">PAP phosphatase</shortName>
    </alternativeName>
</protein>
<dbReference type="InterPro" id="IPR050725">
    <property type="entry name" value="CysQ/Inositol_MonoPase"/>
</dbReference>
<dbReference type="Proteomes" id="UP000254771">
    <property type="component" value="Unassembled WGS sequence"/>
</dbReference>
<sequence length="263" mass="29208">MSLPIPVQALLDLAKQAGDAILAIYNSGFSVTEKTDHTPLTEADLAAHRVIVTALKELTPEIPVLSEESQAIPFETRQKWSRYWLVDPLDGTKEFIKRNEEFSVNIALIEEQRPVAGVIYAPMLDIAYYSTGDGKAWCIRQQLPPENIHVTRQRRHPPIIAGSRSHAGPQLQAFLQRIGDHKLIPMGSSLKSCLVAEGRADLYARLGPTSEWDTAAAQAIVEAAGGRITDTHMRPLLYNTKPSLLNPHFFVFGDLSEDWSAYL</sequence>
<dbReference type="Gene3D" id="3.30.540.10">
    <property type="entry name" value="Fructose-1,6-Bisphosphatase, subunit A, domain 1"/>
    <property type="match status" value="1"/>
</dbReference>
<organism evidence="11 12">
    <name type="scientific">endosymbiont of Escarpia spicata</name>
    <dbReference type="NCBI Taxonomy" id="2200908"/>
    <lineage>
        <taxon>Bacteria</taxon>
        <taxon>Pseudomonadati</taxon>
        <taxon>Pseudomonadota</taxon>
        <taxon>Gammaproteobacteria</taxon>
        <taxon>sulfur-oxidizing symbionts</taxon>
    </lineage>
</organism>
<dbReference type="GO" id="GO:0046854">
    <property type="term" value="P:phosphatidylinositol phosphate biosynthetic process"/>
    <property type="evidence" value="ECO:0007669"/>
    <property type="project" value="InterPro"/>
</dbReference>
<keyword evidence="8 9" id="KW-0472">Membrane</keyword>
<dbReference type="InterPro" id="IPR006240">
    <property type="entry name" value="CysQ"/>
</dbReference>
<evidence type="ECO:0000256" key="4">
    <source>
        <dbReference type="ARBA" id="ARBA00022519"/>
    </source>
</evidence>
<evidence type="ECO:0000256" key="6">
    <source>
        <dbReference type="ARBA" id="ARBA00022801"/>
    </source>
</evidence>
<comment type="caution">
    <text evidence="11">The sequence shown here is derived from an EMBL/GenBank/DDBJ whole genome shotgun (WGS) entry which is preliminary data.</text>
</comment>
<dbReference type="PROSITE" id="PS00630">
    <property type="entry name" value="IMP_2"/>
    <property type="match status" value="1"/>
</dbReference>
<gene>
    <name evidence="9 11" type="primary">cysQ</name>
    <name evidence="11" type="ORF">DIZ78_07070</name>
</gene>
<evidence type="ECO:0000256" key="7">
    <source>
        <dbReference type="ARBA" id="ARBA00022842"/>
    </source>
</evidence>
<dbReference type="InterPro" id="IPR020550">
    <property type="entry name" value="Inositol_monophosphatase_CS"/>
</dbReference>
<feature type="binding site" evidence="9 10">
    <location>
        <position position="90"/>
    </location>
    <ligand>
        <name>Mg(2+)</name>
        <dbReference type="ChEBI" id="CHEBI:18420"/>
        <label>2</label>
    </ligand>
</feature>
<dbReference type="PROSITE" id="PS00629">
    <property type="entry name" value="IMP_1"/>
    <property type="match status" value="1"/>
</dbReference>
<feature type="binding site" evidence="9">
    <location>
        <position position="87"/>
    </location>
    <ligand>
        <name>Mg(2+)</name>
        <dbReference type="ChEBI" id="CHEBI:18420"/>
        <label>1</label>
    </ligand>
</feature>
<feature type="binding site" evidence="10">
    <location>
        <position position="67"/>
    </location>
    <ligand>
        <name>Mg(2+)</name>
        <dbReference type="ChEBI" id="CHEBI:18420"/>
        <label>1</label>
        <note>catalytic</note>
    </ligand>
</feature>
<evidence type="ECO:0000313" key="12">
    <source>
        <dbReference type="Proteomes" id="UP000254771"/>
    </source>
</evidence>
<keyword evidence="12" id="KW-1185">Reference proteome</keyword>
<dbReference type="GO" id="GO:0000103">
    <property type="term" value="P:sulfate assimilation"/>
    <property type="evidence" value="ECO:0007669"/>
    <property type="project" value="TreeGrafter"/>
</dbReference>
<dbReference type="InterPro" id="IPR000760">
    <property type="entry name" value="Inositol_monophosphatase-like"/>
</dbReference>
<feature type="binding site" evidence="9">
    <location>
        <position position="89"/>
    </location>
    <ligand>
        <name>Mg(2+)</name>
        <dbReference type="ChEBI" id="CHEBI:18420"/>
        <label>1</label>
    </ligand>
</feature>
<keyword evidence="5 9" id="KW-0479">Metal-binding</keyword>
<feature type="binding site" evidence="9">
    <location>
        <position position="87"/>
    </location>
    <ligand>
        <name>Mg(2+)</name>
        <dbReference type="ChEBI" id="CHEBI:18420"/>
        <label>2</label>
    </ligand>
</feature>
<proteinExistence type="inferred from homology"/>
<feature type="binding site" evidence="10">
    <location>
        <position position="213"/>
    </location>
    <ligand>
        <name>Mg(2+)</name>
        <dbReference type="ChEBI" id="CHEBI:18420"/>
        <label>1</label>
        <note>catalytic</note>
    </ligand>
</feature>
<comment type="function">
    <text evidence="9">Converts adenosine-3',5'-bisphosphate (PAP) to AMP.</text>
</comment>
<evidence type="ECO:0000256" key="5">
    <source>
        <dbReference type="ARBA" id="ARBA00022723"/>
    </source>
</evidence>
<evidence type="ECO:0000256" key="1">
    <source>
        <dbReference type="ARBA" id="ARBA00001625"/>
    </source>
</evidence>
<dbReference type="PANTHER" id="PTHR43028:SF5">
    <property type="entry name" value="3'(2'),5'-BISPHOSPHATE NUCLEOTIDASE 1"/>
    <property type="match status" value="1"/>
</dbReference>
<dbReference type="NCBIfam" id="TIGR01331">
    <property type="entry name" value="bisphos_cysQ"/>
    <property type="match status" value="1"/>
</dbReference>
<evidence type="ECO:0000256" key="9">
    <source>
        <dbReference type="HAMAP-Rule" id="MF_02095"/>
    </source>
</evidence>
<feature type="binding site" evidence="9">
    <location>
        <begin position="89"/>
        <end position="92"/>
    </location>
    <ligand>
        <name>substrate</name>
    </ligand>
</feature>
<dbReference type="HAMAP" id="MF_02095">
    <property type="entry name" value="CysQ"/>
    <property type="match status" value="1"/>
</dbReference>
<keyword evidence="7 9" id="KW-0460">Magnesium</keyword>
<evidence type="ECO:0000256" key="3">
    <source>
        <dbReference type="ARBA" id="ARBA00022475"/>
    </source>
</evidence>
<dbReference type="GO" id="GO:0008441">
    <property type="term" value="F:3'(2'),5'-bisphosphate nucleotidase activity"/>
    <property type="evidence" value="ECO:0007669"/>
    <property type="project" value="UniProtKB-UniRule"/>
</dbReference>
<evidence type="ECO:0000313" key="11">
    <source>
        <dbReference type="EMBL" id="RDH86658.1"/>
    </source>
</evidence>
<comment type="subcellular location">
    <subcellularLocation>
        <location evidence="9">Cell inner membrane</location>
        <topology evidence="9">Peripheral membrane protein</topology>
        <orientation evidence="9">Cytoplasmic side</orientation>
    </subcellularLocation>
</comment>
<dbReference type="FunFam" id="3.30.540.10:FF:000007">
    <property type="entry name" value="3'(2'),5'-bisphosphate nucleotidase CysQ"/>
    <property type="match status" value="1"/>
</dbReference>
<dbReference type="GO" id="GO:0005886">
    <property type="term" value="C:plasma membrane"/>
    <property type="evidence" value="ECO:0007669"/>
    <property type="project" value="UniProtKB-SubCell"/>
</dbReference>
<dbReference type="PRINTS" id="PR00377">
    <property type="entry name" value="IMPHPHTASES"/>
</dbReference>
<accession>A0A370DP84</accession>
<keyword evidence="4 9" id="KW-0997">Cell inner membrane</keyword>
<comment type="catalytic activity">
    <reaction evidence="1 9">
        <text>adenosine 3',5'-bisphosphate + H2O = AMP + phosphate</text>
        <dbReference type="Rhea" id="RHEA:10040"/>
        <dbReference type="ChEBI" id="CHEBI:15377"/>
        <dbReference type="ChEBI" id="CHEBI:43474"/>
        <dbReference type="ChEBI" id="CHEBI:58343"/>
        <dbReference type="ChEBI" id="CHEBI:456215"/>
        <dbReference type="EC" id="3.1.3.7"/>
    </reaction>
</comment>
<keyword evidence="3 9" id="KW-1003">Cell membrane</keyword>
<evidence type="ECO:0000256" key="8">
    <source>
        <dbReference type="ARBA" id="ARBA00023136"/>
    </source>
</evidence>
<dbReference type="InterPro" id="IPR020583">
    <property type="entry name" value="Inositol_monoP_metal-BS"/>
</dbReference>
<keyword evidence="6 9" id="KW-0378">Hydrolase</keyword>
<feature type="binding site" evidence="9">
    <location>
        <position position="67"/>
    </location>
    <ligand>
        <name>Mg(2+)</name>
        <dbReference type="ChEBI" id="CHEBI:18420"/>
        <label>1</label>
    </ligand>
</feature>
<dbReference type="EC" id="3.1.3.7" evidence="9"/>
<evidence type="ECO:0000256" key="2">
    <source>
        <dbReference type="ARBA" id="ARBA00005289"/>
    </source>
</evidence>
<name>A0A370DP84_9GAMM</name>
<dbReference type="SUPFAM" id="SSF56655">
    <property type="entry name" value="Carbohydrate phosphatase"/>
    <property type="match status" value="1"/>
</dbReference>